<dbReference type="InterPro" id="IPR050769">
    <property type="entry name" value="NAT_camello-type"/>
</dbReference>
<dbReference type="PROSITE" id="PS51186">
    <property type="entry name" value="GNAT"/>
    <property type="match status" value="1"/>
</dbReference>
<protein>
    <submittedName>
        <fullName evidence="3">MarR family transcriptional regulator</fullName>
    </submittedName>
</protein>
<dbReference type="CDD" id="cd04301">
    <property type="entry name" value="NAT_SF"/>
    <property type="match status" value="1"/>
</dbReference>
<accession>A0A919TFT4</accession>
<evidence type="ECO:0000313" key="4">
    <source>
        <dbReference type="Proteomes" id="UP000677082"/>
    </source>
</evidence>
<dbReference type="GO" id="GO:0008080">
    <property type="term" value="F:N-acetyltransferase activity"/>
    <property type="evidence" value="ECO:0007669"/>
    <property type="project" value="InterPro"/>
</dbReference>
<sequence>MIRELGEPGDLGWVIKAHGEIYAREYGWDTSFEAMVARIVADFAAGHDPAREAAWIAELGGRRVGSVFCVDGGGDVAVLRVLILDPAARGTGLGSRLVDTCLAYAREVGYQSMTLWTTDALGAARNLYLRRGFRLTREEPQRRFGTDLVGQTYELALVD</sequence>
<dbReference type="AlphaFoldDB" id="A0A919TFT4"/>
<dbReference type="SUPFAM" id="SSF55729">
    <property type="entry name" value="Acyl-CoA N-acyltransferases (Nat)"/>
    <property type="match status" value="1"/>
</dbReference>
<evidence type="ECO:0000256" key="1">
    <source>
        <dbReference type="ARBA" id="ARBA00022679"/>
    </source>
</evidence>
<evidence type="ECO:0000313" key="3">
    <source>
        <dbReference type="EMBL" id="GIM94838.1"/>
    </source>
</evidence>
<reference evidence="3 4" key="1">
    <citation type="submission" date="2021-03" db="EMBL/GenBank/DDBJ databases">
        <title>Whole genome shotgun sequence of Actinoplanes toevensis NBRC 105298.</title>
        <authorList>
            <person name="Komaki H."/>
            <person name="Tamura T."/>
        </authorList>
    </citation>
    <scope>NUCLEOTIDE SEQUENCE [LARGE SCALE GENOMIC DNA]</scope>
    <source>
        <strain evidence="3 4">NBRC 105298</strain>
    </source>
</reference>
<gene>
    <name evidence="3" type="ORF">Ato02nite_066310</name>
</gene>
<dbReference type="RefSeq" id="WP_213010596.1">
    <property type="nucleotide sequence ID" value="NZ_BOQN01000087.1"/>
</dbReference>
<organism evidence="3 4">
    <name type="scientific">Paractinoplanes toevensis</name>
    <dbReference type="NCBI Taxonomy" id="571911"/>
    <lineage>
        <taxon>Bacteria</taxon>
        <taxon>Bacillati</taxon>
        <taxon>Actinomycetota</taxon>
        <taxon>Actinomycetes</taxon>
        <taxon>Micromonosporales</taxon>
        <taxon>Micromonosporaceae</taxon>
        <taxon>Paractinoplanes</taxon>
    </lineage>
</organism>
<dbReference type="Gene3D" id="3.40.630.30">
    <property type="match status" value="1"/>
</dbReference>
<feature type="domain" description="N-acetyltransferase" evidence="2">
    <location>
        <begin position="1"/>
        <end position="154"/>
    </location>
</feature>
<dbReference type="InterPro" id="IPR016181">
    <property type="entry name" value="Acyl_CoA_acyltransferase"/>
</dbReference>
<keyword evidence="4" id="KW-1185">Reference proteome</keyword>
<dbReference type="PANTHER" id="PTHR13947">
    <property type="entry name" value="GNAT FAMILY N-ACETYLTRANSFERASE"/>
    <property type="match status" value="1"/>
</dbReference>
<dbReference type="EMBL" id="BOQN01000087">
    <property type="protein sequence ID" value="GIM94838.1"/>
    <property type="molecule type" value="Genomic_DNA"/>
</dbReference>
<keyword evidence="1" id="KW-0808">Transferase</keyword>
<dbReference type="PANTHER" id="PTHR13947:SF37">
    <property type="entry name" value="LD18367P"/>
    <property type="match status" value="1"/>
</dbReference>
<comment type="caution">
    <text evidence="3">The sequence shown here is derived from an EMBL/GenBank/DDBJ whole genome shotgun (WGS) entry which is preliminary data.</text>
</comment>
<dbReference type="Pfam" id="PF00583">
    <property type="entry name" value="Acetyltransf_1"/>
    <property type="match status" value="1"/>
</dbReference>
<name>A0A919TFT4_9ACTN</name>
<dbReference type="InterPro" id="IPR000182">
    <property type="entry name" value="GNAT_dom"/>
</dbReference>
<proteinExistence type="predicted"/>
<dbReference type="Proteomes" id="UP000677082">
    <property type="component" value="Unassembled WGS sequence"/>
</dbReference>
<evidence type="ECO:0000259" key="2">
    <source>
        <dbReference type="PROSITE" id="PS51186"/>
    </source>
</evidence>